<name>A0AA38I9N4_9CUCU</name>
<gene>
    <name evidence="1" type="ORF">Zmor_017413</name>
</gene>
<accession>A0AA38I9N4</accession>
<dbReference type="AlphaFoldDB" id="A0AA38I9N4"/>
<evidence type="ECO:0000313" key="2">
    <source>
        <dbReference type="Proteomes" id="UP001168821"/>
    </source>
</evidence>
<sequence length="96" mass="10903">MSTKGYILVTSTLSWCEDALSTTRNANKMVYLLAKEFASSHVSVNSKVYKSYASPVLEFAKSPILQRNIELLESVQRRPQEFHLVEFGQSMLTDLQ</sequence>
<dbReference type="EMBL" id="JALNTZ010000005">
    <property type="protein sequence ID" value="KAJ3651364.1"/>
    <property type="molecule type" value="Genomic_DNA"/>
</dbReference>
<proteinExistence type="predicted"/>
<protein>
    <submittedName>
        <fullName evidence="1">Uncharacterized protein</fullName>
    </submittedName>
</protein>
<dbReference type="Proteomes" id="UP001168821">
    <property type="component" value="Unassembled WGS sequence"/>
</dbReference>
<organism evidence="1 2">
    <name type="scientific">Zophobas morio</name>
    <dbReference type="NCBI Taxonomy" id="2755281"/>
    <lineage>
        <taxon>Eukaryota</taxon>
        <taxon>Metazoa</taxon>
        <taxon>Ecdysozoa</taxon>
        <taxon>Arthropoda</taxon>
        <taxon>Hexapoda</taxon>
        <taxon>Insecta</taxon>
        <taxon>Pterygota</taxon>
        <taxon>Neoptera</taxon>
        <taxon>Endopterygota</taxon>
        <taxon>Coleoptera</taxon>
        <taxon>Polyphaga</taxon>
        <taxon>Cucujiformia</taxon>
        <taxon>Tenebrionidae</taxon>
        <taxon>Zophobas</taxon>
    </lineage>
</organism>
<comment type="caution">
    <text evidence="1">The sequence shown here is derived from an EMBL/GenBank/DDBJ whole genome shotgun (WGS) entry which is preliminary data.</text>
</comment>
<keyword evidence="2" id="KW-1185">Reference proteome</keyword>
<evidence type="ECO:0000313" key="1">
    <source>
        <dbReference type="EMBL" id="KAJ3651364.1"/>
    </source>
</evidence>
<reference evidence="1" key="1">
    <citation type="journal article" date="2023" name="G3 (Bethesda)">
        <title>Whole genome assemblies of Zophobas morio and Tenebrio molitor.</title>
        <authorList>
            <person name="Kaur S."/>
            <person name="Stinson S.A."/>
            <person name="diCenzo G.C."/>
        </authorList>
    </citation>
    <scope>NUCLEOTIDE SEQUENCE</scope>
    <source>
        <strain evidence="1">QUZm001</strain>
    </source>
</reference>